<dbReference type="InterPro" id="IPR005064">
    <property type="entry name" value="BUG"/>
</dbReference>
<dbReference type="PIRSF" id="PIRSF017082">
    <property type="entry name" value="YflP"/>
    <property type="match status" value="1"/>
</dbReference>
<dbReference type="Gene3D" id="3.40.190.10">
    <property type="entry name" value="Periplasmic binding protein-like II"/>
    <property type="match status" value="1"/>
</dbReference>
<evidence type="ECO:0000256" key="1">
    <source>
        <dbReference type="ARBA" id="ARBA00006987"/>
    </source>
</evidence>
<name>A0ABX8A8J0_9BRAD</name>
<keyword evidence="2" id="KW-0732">Signal</keyword>
<dbReference type="PANTHER" id="PTHR42928">
    <property type="entry name" value="TRICARBOXYLATE-BINDING PROTEIN"/>
    <property type="match status" value="1"/>
</dbReference>
<proteinExistence type="inferred from homology"/>
<reference evidence="3 4" key="1">
    <citation type="submission" date="2019-02" db="EMBL/GenBank/DDBJ databases">
        <title>Emended description of the genus Rhodopseudomonas and description of Rhodopseudomonas albus sp. nov., a non-phototrophic, heavy-metal-tolerant bacterium isolated from garden soil.</title>
        <authorList>
            <person name="Bao Z."/>
            <person name="Cao W.W."/>
            <person name="Sato Y."/>
            <person name="Nishizawa T."/>
            <person name="Zhao J."/>
            <person name="Guo Y."/>
            <person name="Ohta H."/>
        </authorList>
    </citation>
    <scope>NUCLEOTIDE SEQUENCE [LARGE SCALE GENOMIC DNA]</scope>
    <source>
        <strain evidence="3 4">SK50-23</strain>
    </source>
</reference>
<feature type="signal peptide" evidence="2">
    <location>
        <begin position="1"/>
        <end position="24"/>
    </location>
</feature>
<dbReference type="InterPro" id="IPR042100">
    <property type="entry name" value="Bug_dom1"/>
</dbReference>
<dbReference type="RefSeq" id="WP_211913334.1">
    <property type="nucleotide sequence ID" value="NZ_CP036498.1"/>
</dbReference>
<dbReference type="Proteomes" id="UP000682843">
    <property type="component" value="Chromosome"/>
</dbReference>
<evidence type="ECO:0000313" key="4">
    <source>
        <dbReference type="Proteomes" id="UP000682843"/>
    </source>
</evidence>
<dbReference type="EMBL" id="CP036498">
    <property type="protein sequence ID" value="QUS39782.1"/>
    <property type="molecule type" value="Genomic_DNA"/>
</dbReference>
<sequence length="324" mass="33890">MTKSFVRALGAIAITLAAGTSAQAQNWPNKPIRMIVPYTAGGYTDLMARLVSEKMATALGQTIVIENKPGANAAIGTDAVAKAAPDGYTFGTVIAAHSVNPTLNPKLPYDAMKDFTYVSLTSVAPLILIATPSLPAKDMKEFIALAKSKPGQLNFASSGIGSAAHLTMEMLKSREGINLQHIPYKGTAGALQDTVGGQINVMFDVIGPLMSQVKSGNARALAVAAKERVAAAGDVPTMTEAGVPDFVSGTWSGIIAPAGTPKEIVDRVAAEAKKALADPELKKKLDDQGIVPMGTSPDEFKTFVTGEIARWKKVATDANIKLEQ</sequence>
<dbReference type="CDD" id="cd13578">
    <property type="entry name" value="PBP2_Bug27"/>
    <property type="match status" value="1"/>
</dbReference>
<keyword evidence="4" id="KW-1185">Reference proteome</keyword>
<protein>
    <submittedName>
        <fullName evidence="3">Tripartite tricarboxylate transporter substrate binding protein</fullName>
    </submittedName>
</protein>
<dbReference type="Pfam" id="PF03401">
    <property type="entry name" value="TctC"/>
    <property type="match status" value="1"/>
</dbReference>
<dbReference type="SUPFAM" id="SSF53850">
    <property type="entry name" value="Periplasmic binding protein-like II"/>
    <property type="match status" value="1"/>
</dbReference>
<feature type="chain" id="PRO_5046838098" evidence="2">
    <location>
        <begin position="25"/>
        <end position="324"/>
    </location>
</feature>
<evidence type="ECO:0000313" key="3">
    <source>
        <dbReference type="EMBL" id="QUS39782.1"/>
    </source>
</evidence>
<dbReference type="PANTHER" id="PTHR42928:SF5">
    <property type="entry name" value="BLR1237 PROTEIN"/>
    <property type="match status" value="1"/>
</dbReference>
<organism evidence="3 4">
    <name type="scientific">Tardiphaga alba</name>
    <dbReference type="NCBI Taxonomy" id="340268"/>
    <lineage>
        <taxon>Bacteria</taxon>
        <taxon>Pseudomonadati</taxon>
        <taxon>Pseudomonadota</taxon>
        <taxon>Alphaproteobacteria</taxon>
        <taxon>Hyphomicrobiales</taxon>
        <taxon>Nitrobacteraceae</taxon>
        <taxon>Tardiphaga</taxon>
    </lineage>
</organism>
<evidence type="ECO:0000256" key="2">
    <source>
        <dbReference type="SAM" id="SignalP"/>
    </source>
</evidence>
<gene>
    <name evidence="3" type="ORF">RPMA_13740</name>
</gene>
<accession>A0ABX8A8J0</accession>
<comment type="similarity">
    <text evidence="1">Belongs to the UPF0065 (bug) family.</text>
</comment>
<dbReference type="Gene3D" id="3.40.190.150">
    <property type="entry name" value="Bordetella uptake gene, domain 1"/>
    <property type="match status" value="1"/>
</dbReference>